<evidence type="ECO:0000256" key="10">
    <source>
        <dbReference type="ARBA" id="ARBA00022840"/>
    </source>
</evidence>
<dbReference type="RefSeq" id="WP_034855757.1">
    <property type="nucleotide sequence ID" value="NZ_AZOD01000017.1"/>
</dbReference>
<evidence type="ECO:0000313" key="14">
    <source>
        <dbReference type="EMBL" id="WZW86861.1"/>
    </source>
</evidence>
<evidence type="ECO:0000256" key="5">
    <source>
        <dbReference type="ARBA" id="ARBA00022516"/>
    </source>
</evidence>
<dbReference type="EMBL" id="CP150637">
    <property type="protein sequence ID" value="WZW86861.1"/>
    <property type="molecule type" value="Genomic_DNA"/>
</dbReference>
<evidence type="ECO:0000256" key="8">
    <source>
        <dbReference type="ARBA" id="ARBA00022741"/>
    </source>
</evidence>
<keyword evidence="9 13" id="KW-0418">Kinase</keyword>
<evidence type="ECO:0000256" key="7">
    <source>
        <dbReference type="ARBA" id="ARBA00022679"/>
    </source>
</evidence>
<keyword evidence="8 13" id="KW-0547">Nucleotide-binding</keyword>
<reference evidence="14 15" key="1">
    <citation type="submission" date="2024-03" db="EMBL/GenBank/DDBJ databases">
        <title>Complete Genome Sequence and Annotation of Ignatzschineria larvae DSM 13226.</title>
        <authorList>
            <person name="Cantrell E."/>
            <person name="Burcham Z.M."/>
        </authorList>
    </citation>
    <scope>NUCLEOTIDE SEQUENCE [LARGE SCALE GENOMIC DNA]</scope>
    <source>
        <strain evidence="14 15">DSM 13226</strain>
    </source>
</reference>
<proteinExistence type="inferred from homology"/>
<evidence type="ECO:0000313" key="15">
    <source>
        <dbReference type="Proteomes" id="UP001449178"/>
    </source>
</evidence>
<keyword evidence="7 13" id="KW-0808">Transferase</keyword>
<keyword evidence="6 13" id="KW-0441">Lipid A biosynthesis</keyword>
<evidence type="ECO:0000256" key="3">
    <source>
        <dbReference type="ARBA" id="ARBA00012071"/>
    </source>
</evidence>
<evidence type="ECO:0000256" key="11">
    <source>
        <dbReference type="ARBA" id="ARBA00023098"/>
    </source>
</evidence>
<dbReference type="PANTHER" id="PTHR42724">
    <property type="entry name" value="TETRAACYLDISACCHARIDE 4'-KINASE"/>
    <property type="match status" value="1"/>
</dbReference>
<dbReference type="InterPro" id="IPR003758">
    <property type="entry name" value="LpxK"/>
</dbReference>
<dbReference type="GO" id="GO:0009029">
    <property type="term" value="F:lipid-A 4'-kinase activity"/>
    <property type="evidence" value="ECO:0007669"/>
    <property type="project" value="UniProtKB-EC"/>
</dbReference>
<accession>A0ABZ3C1L4</accession>
<evidence type="ECO:0000256" key="6">
    <source>
        <dbReference type="ARBA" id="ARBA00022556"/>
    </source>
</evidence>
<dbReference type="Proteomes" id="UP001449178">
    <property type="component" value="Chromosome"/>
</dbReference>
<comment type="pathway">
    <text evidence="2 13">Glycolipid biosynthesis; lipid IV(A) biosynthesis; lipid IV(A) from (3R)-3-hydroxytetradecanoyl-[acyl-carrier-protein] and UDP-N-acetyl-alpha-D-glucosamine: step 6/6.</text>
</comment>
<protein>
    <recommendedName>
        <fullName evidence="4 13">Tetraacyldisaccharide 4'-kinase</fullName>
        <ecNumber evidence="3 13">2.7.1.130</ecNumber>
    </recommendedName>
    <alternativeName>
        <fullName evidence="12 13">Lipid A 4'-kinase</fullName>
    </alternativeName>
</protein>
<comment type="catalytic activity">
    <reaction evidence="13">
        <text>a lipid A disaccharide + ATP = a lipid IVA + ADP + H(+)</text>
        <dbReference type="Rhea" id="RHEA:67840"/>
        <dbReference type="ChEBI" id="CHEBI:15378"/>
        <dbReference type="ChEBI" id="CHEBI:30616"/>
        <dbReference type="ChEBI" id="CHEBI:176343"/>
        <dbReference type="ChEBI" id="CHEBI:176425"/>
        <dbReference type="ChEBI" id="CHEBI:456216"/>
        <dbReference type="EC" id="2.7.1.130"/>
    </reaction>
</comment>
<gene>
    <name evidence="13 14" type="primary">lpxK</name>
    <name evidence="14" type="ORF">WMO13_05580</name>
</gene>
<dbReference type="HAMAP" id="MF_00409">
    <property type="entry name" value="LpxK"/>
    <property type="match status" value="1"/>
</dbReference>
<comment type="function">
    <text evidence="1 13">Transfers the gamma-phosphate of ATP to the 4'-position of a tetraacyldisaccharide 1-phosphate intermediate (termed DS-1-P) to form tetraacyldisaccharide 1,4'-bis-phosphate (lipid IVA).</text>
</comment>
<evidence type="ECO:0000256" key="9">
    <source>
        <dbReference type="ARBA" id="ARBA00022777"/>
    </source>
</evidence>
<evidence type="ECO:0000256" key="12">
    <source>
        <dbReference type="ARBA" id="ARBA00029757"/>
    </source>
</evidence>
<evidence type="ECO:0000256" key="2">
    <source>
        <dbReference type="ARBA" id="ARBA00004870"/>
    </source>
</evidence>
<dbReference type="NCBIfam" id="TIGR00682">
    <property type="entry name" value="lpxK"/>
    <property type="match status" value="1"/>
</dbReference>
<evidence type="ECO:0000256" key="13">
    <source>
        <dbReference type="HAMAP-Rule" id="MF_00409"/>
    </source>
</evidence>
<evidence type="ECO:0000256" key="1">
    <source>
        <dbReference type="ARBA" id="ARBA00002274"/>
    </source>
</evidence>
<dbReference type="SUPFAM" id="SSF52540">
    <property type="entry name" value="P-loop containing nucleoside triphosphate hydrolases"/>
    <property type="match status" value="1"/>
</dbReference>
<dbReference type="InterPro" id="IPR027417">
    <property type="entry name" value="P-loop_NTPase"/>
</dbReference>
<dbReference type="PANTHER" id="PTHR42724:SF1">
    <property type="entry name" value="TETRAACYLDISACCHARIDE 4'-KINASE, MITOCHONDRIAL-RELATED"/>
    <property type="match status" value="1"/>
</dbReference>
<name>A0ABZ3C1L4_9GAMM</name>
<keyword evidence="10 13" id="KW-0067">ATP-binding</keyword>
<keyword evidence="5 13" id="KW-0444">Lipid biosynthesis</keyword>
<evidence type="ECO:0000256" key="4">
    <source>
        <dbReference type="ARBA" id="ARBA00016436"/>
    </source>
</evidence>
<sequence>MAIKQQTPKFWQKQTMPARLLWPLSKLYGLISHRSLQQKAQKAQKLPKPTIVIGNINVGGTGKTPATIALTQALQARELKVAILSRGFGRNTQELTIASTKLTALEMGDEPYLIYQKTEAPMAIYHNRYEAGMALLAQNPHIDCFICDDALQHRQLARDIEIALIGQQGFGNGYLLPAGPLREPIERLQTVDYIWANGADEETIHHLEQAMNTPIIELKATLQDPRSLYTREILPFNEWQTTPFTAIAGIAHPENFYQMLEAKGLQFTTRSYPDHYALTETDLADITTPILMTEKDASKCLHFKREDLWSVPLEMTLPEPLVDKIIDKISAKSS</sequence>
<comment type="similarity">
    <text evidence="13">Belongs to the LpxK family.</text>
</comment>
<dbReference type="Pfam" id="PF02606">
    <property type="entry name" value="LpxK"/>
    <property type="match status" value="1"/>
</dbReference>
<keyword evidence="15" id="KW-1185">Reference proteome</keyword>
<dbReference type="EC" id="2.7.1.130" evidence="3 13"/>
<organism evidence="14 15">
    <name type="scientific">Ignatzschineria larvae DSM 13226</name>
    <dbReference type="NCBI Taxonomy" id="1111732"/>
    <lineage>
        <taxon>Bacteria</taxon>
        <taxon>Pseudomonadati</taxon>
        <taxon>Pseudomonadota</taxon>
        <taxon>Gammaproteobacteria</taxon>
        <taxon>Cardiobacteriales</taxon>
        <taxon>Ignatzschineriaceae</taxon>
        <taxon>Ignatzschineria</taxon>
    </lineage>
</organism>
<feature type="binding site" evidence="13">
    <location>
        <begin position="57"/>
        <end position="64"/>
    </location>
    <ligand>
        <name>ATP</name>
        <dbReference type="ChEBI" id="CHEBI:30616"/>
    </ligand>
</feature>
<keyword evidence="11 13" id="KW-0443">Lipid metabolism</keyword>